<dbReference type="Proteomes" id="UP000038010">
    <property type="component" value="Unassembled WGS sequence"/>
</dbReference>
<keyword evidence="1" id="KW-0812">Transmembrane</keyword>
<proteinExistence type="predicted"/>
<protein>
    <recommendedName>
        <fullName evidence="4">MARVEL domain-containing protein</fullName>
    </recommendedName>
</protein>
<evidence type="ECO:0000256" key="1">
    <source>
        <dbReference type="SAM" id="Phobius"/>
    </source>
</evidence>
<dbReference type="OrthoDB" id="5363290at2759"/>
<keyword evidence="3" id="KW-1185">Reference proteome</keyword>
<feature type="transmembrane region" description="Helical" evidence="1">
    <location>
        <begin position="21"/>
        <end position="39"/>
    </location>
</feature>
<feature type="transmembrane region" description="Helical" evidence="1">
    <location>
        <begin position="154"/>
        <end position="176"/>
    </location>
</feature>
<feature type="transmembrane region" description="Helical" evidence="1">
    <location>
        <begin position="77"/>
        <end position="94"/>
    </location>
</feature>
<comment type="caution">
    <text evidence="2">The sequence shown here is derived from an EMBL/GenBank/DDBJ whole genome shotgun (WGS) entry which is preliminary data.</text>
</comment>
<evidence type="ECO:0000313" key="3">
    <source>
        <dbReference type="Proteomes" id="UP000038010"/>
    </source>
</evidence>
<evidence type="ECO:0008006" key="4">
    <source>
        <dbReference type="Google" id="ProtNLM"/>
    </source>
</evidence>
<organism evidence="2 3">
    <name type="scientific">Cyphellophora attinorum</name>
    <dbReference type="NCBI Taxonomy" id="1664694"/>
    <lineage>
        <taxon>Eukaryota</taxon>
        <taxon>Fungi</taxon>
        <taxon>Dikarya</taxon>
        <taxon>Ascomycota</taxon>
        <taxon>Pezizomycotina</taxon>
        <taxon>Eurotiomycetes</taxon>
        <taxon>Chaetothyriomycetidae</taxon>
        <taxon>Chaetothyriales</taxon>
        <taxon>Cyphellophoraceae</taxon>
        <taxon>Cyphellophora</taxon>
    </lineage>
</organism>
<keyword evidence="1" id="KW-0472">Membrane</keyword>
<keyword evidence="1" id="KW-1133">Transmembrane helix</keyword>
<dbReference type="RefSeq" id="XP_017996586.1">
    <property type="nucleotide sequence ID" value="XM_018138794.1"/>
</dbReference>
<gene>
    <name evidence="2" type="ORF">AB675_10052</name>
</gene>
<accession>A0A0N1NY95</accession>
<sequence length="188" mass="20924">MGFSRLTDRSGSSFAINGLNAIFRLLQLAFGIVVVGIYADVRHAHWWTDYSQTRKIIVTFSNMPVYGGQELTGHQDLPIAAGALTILTALVFGIMPFLLSYYFVAIAFLWDWIVFFVWCAAFGTHHKVFGAGWQVDWLKDEGYEKVDTLVAGQWLLLGGMLVQLMSAIMGPVCLLLDRKSLRASRAGV</sequence>
<dbReference type="EMBL" id="LFJN01000029">
    <property type="protein sequence ID" value="KPI36623.1"/>
    <property type="molecule type" value="Genomic_DNA"/>
</dbReference>
<dbReference type="AlphaFoldDB" id="A0A0N1NY95"/>
<reference evidence="2 3" key="1">
    <citation type="submission" date="2015-06" db="EMBL/GenBank/DDBJ databases">
        <title>Draft genome of the ant-associated black yeast Phialophora attae CBS 131958.</title>
        <authorList>
            <person name="Moreno L.F."/>
            <person name="Stielow B.J."/>
            <person name="de Hoog S."/>
            <person name="Vicente V.A."/>
            <person name="Weiss V.A."/>
            <person name="de Vries M."/>
            <person name="Cruz L.M."/>
            <person name="Souza E.M."/>
        </authorList>
    </citation>
    <scope>NUCLEOTIDE SEQUENCE [LARGE SCALE GENOMIC DNA]</scope>
    <source>
        <strain evidence="2 3">CBS 131958</strain>
    </source>
</reference>
<evidence type="ECO:0000313" key="2">
    <source>
        <dbReference type="EMBL" id="KPI36623.1"/>
    </source>
</evidence>
<dbReference type="VEuPathDB" id="FungiDB:AB675_10052"/>
<dbReference type="GeneID" id="28730674"/>
<name>A0A0N1NY95_9EURO</name>
<feature type="transmembrane region" description="Helical" evidence="1">
    <location>
        <begin position="101"/>
        <end position="123"/>
    </location>
</feature>